<keyword evidence="2" id="KW-1185">Reference proteome</keyword>
<gene>
    <name evidence="1" type="ORF">Q8W34_20455</name>
</gene>
<dbReference type="RefSeq" id="WP_305473412.1">
    <property type="nucleotide sequence ID" value="NZ_JAUYVT010000031.1"/>
</dbReference>
<name>A0ABT9FJP3_9GAMM</name>
<evidence type="ECO:0000313" key="2">
    <source>
        <dbReference type="Proteomes" id="UP001177212"/>
    </source>
</evidence>
<sequence length="145" mass="16102">MQVDKNEHYDFSLKNDYGNVNFYVDNNIIIAEFSGSIDTDILSVYGEKLINTTAQFNGNPWGYISDSRKVLAATPEAELLLTKIGKKMQAANCFISAYVMTSAIAISQMSRVLNSVGRDGTKCIFSEVESAKQYVIKHLKNSQAD</sequence>
<protein>
    <submittedName>
        <fullName evidence="1">Uncharacterized protein</fullName>
    </submittedName>
</protein>
<organism evidence="1 2">
    <name type="scientific">Pseudoalteromonas marina</name>
    <dbReference type="NCBI Taxonomy" id="267375"/>
    <lineage>
        <taxon>Bacteria</taxon>
        <taxon>Pseudomonadati</taxon>
        <taxon>Pseudomonadota</taxon>
        <taxon>Gammaproteobacteria</taxon>
        <taxon>Alteromonadales</taxon>
        <taxon>Pseudoalteromonadaceae</taxon>
        <taxon>Pseudoalteromonas</taxon>
    </lineage>
</organism>
<evidence type="ECO:0000313" key="1">
    <source>
        <dbReference type="EMBL" id="MDP2567013.1"/>
    </source>
</evidence>
<dbReference type="Proteomes" id="UP001177212">
    <property type="component" value="Unassembled WGS sequence"/>
</dbReference>
<reference evidence="1" key="1">
    <citation type="submission" date="2023-07" db="EMBL/GenBank/DDBJ databases">
        <title>Genome content predicts the carbon catabolic preferences of heterotrophic bacteria.</title>
        <authorList>
            <person name="Gralka M."/>
        </authorList>
    </citation>
    <scope>NUCLEOTIDE SEQUENCE</scope>
    <source>
        <strain evidence="1">4G09</strain>
    </source>
</reference>
<accession>A0ABT9FJP3</accession>
<comment type="caution">
    <text evidence="1">The sequence shown here is derived from an EMBL/GenBank/DDBJ whole genome shotgun (WGS) entry which is preliminary data.</text>
</comment>
<proteinExistence type="predicted"/>
<dbReference type="EMBL" id="JAUYVT010000031">
    <property type="protein sequence ID" value="MDP2567013.1"/>
    <property type="molecule type" value="Genomic_DNA"/>
</dbReference>